<dbReference type="Proteomes" id="UP000193964">
    <property type="component" value="Unassembled WGS sequence"/>
</dbReference>
<feature type="compositionally biased region" description="Basic and acidic residues" evidence="1">
    <location>
        <begin position="195"/>
        <end position="217"/>
    </location>
</feature>
<dbReference type="EMBL" id="LQQA01000035">
    <property type="protein sequence ID" value="ORX08871.1"/>
    <property type="molecule type" value="Genomic_DNA"/>
</dbReference>
<feature type="region of interest" description="Disordered" evidence="1">
    <location>
        <begin position="165"/>
        <end position="217"/>
    </location>
</feature>
<feature type="compositionally biased region" description="Low complexity" evidence="1">
    <location>
        <begin position="165"/>
        <end position="181"/>
    </location>
</feature>
<organism evidence="2 3">
    <name type="scientific">Mycolicibacterium wolinskyi</name>
    <dbReference type="NCBI Taxonomy" id="59750"/>
    <lineage>
        <taxon>Bacteria</taxon>
        <taxon>Bacillati</taxon>
        <taxon>Actinomycetota</taxon>
        <taxon>Actinomycetes</taxon>
        <taxon>Mycobacteriales</taxon>
        <taxon>Mycobacteriaceae</taxon>
        <taxon>Mycolicibacterium</taxon>
    </lineage>
</organism>
<reference evidence="2 3" key="1">
    <citation type="submission" date="2016-01" db="EMBL/GenBank/DDBJ databases">
        <title>The new phylogeny of the genus Mycobacterium.</title>
        <authorList>
            <person name="Tarcisio F."/>
            <person name="Conor M."/>
            <person name="Antonella G."/>
            <person name="Elisabetta G."/>
            <person name="Giulia F.S."/>
            <person name="Sara T."/>
            <person name="Anna F."/>
            <person name="Clotilde B."/>
            <person name="Roberto B."/>
            <person name="Veronica D.S."/>
            <person name="Fabio R."/>
            <person name="Monica P."/>
            <person name="Olivier J."/>
            <person name="Enrico T."/>
            <person name="Nicola S."/>
        </authorList>
    </citation>
    <scope>NUCLEOTIDE SEQUENCE [LARGE SCALE GENOMIC DNA]</scope>
    <source>
        <strain evidence="2 3">ATCC 700010</strain>
    </source>
</reference>
<comment type="caution">
    <text evidence="2">The sequence shown here is derived from an EMBL/GenBank/DDBJ whole genome shotgun (WGS) entry which is preliminary data.</text>
</comment>
<accession>A0A1X2ERK7</accession>
<proteinExistence type="predicted"/>
<evidence type="ECO:0000313" key="2">
    <source>
        <dbReference type="EMBL" id="ORX08871.1"/>
    </source>
</evidence>
<dbReference type="AlphaFoldDB" id="A0A1X2ERK7"/>
<protein>
    <submittedName>
        <fullName evidence="2">Uncharacterized protein</fullName>
    </submittedName>
</protein>
<gene>
    <name evidence="2" type="ORF">AWC31_10160</name>
</gene>
<evidence type="ECO:0000256" key="1">
    <source>
        <dbReference type="SAM" id="MobiDB-lite"/>
    </source>
</evidence>
<name>A0A1X2ERK7_9MYCO</name>
<evidence type="ECO:0000313" key="3">
    <source>
        <dbReference type="Proteomes" id="UP000193964"/>
    </source>
</evidence>
<sequence>MPVTVDDDLDSLYRLRPEEFTARRKELAAAARKRGDTEGAKVIAAARRPTAAAWVVNLLALTDATVVPRLTELHDALRAAHTEMDGQRIRELSTAQRKLVQELSRAGFAAAELRDPTAALRDDVTATLQAAVADPEVAARLGRLSKAEEWSGFGDFGASAAVVTQTRPGTPPAAARTTPQPSTKKPSRPNIAAVEEARRKRDAADSELNEARAAHDDALATVTERKDNVTTARRRYEKQLEALAAAERDLEASAAQLDDAQRSADKLQKRVRTAESALMQAQSRLDRLADG</sequence>